<dbReference type="PANTHER" id="PTHR11731:SF202">
    <property type="entry name" value="DIPEPTIDYL PEPTIDASE FAMILY MEMBER 2"/>
    <property type="match status" value="1"/>
</dbReference>
<feature type="domain" description="Peptidase S9 prolyl oligopeptidase catalytic" evidence="5">
    <location>
        <begin position="621"/>
        <end position="813"/>
    </location>
</feature>
<sequence length="821" mass="92891">MFYFNSETNNTSNDRRRSRKFIRLLIAAFFVVTLILIVVSITLLLTQEPVDLNGSATQTPSDDNENRTASRLQFRRRPSYRKFTFEDLFSGKVFLKDSYTTGWTRNGGLIQTKDEFLGGTTVATVIYPGTFDAVDYLSDSTLMHSLSSNEKYAFVSKNIKQIFRHSNEELFEISRMINGTPSERTFPVGPKGDGLETILTFKWNPSTNRNDFVFVHDYNIYYQVDPEKPGTARQLTHDGGYLLRYGVPDWLYEEEILSSGTAIWWADSGQRIAYIRFDDRSVNRIYIPKYTRGSQYPQYEEIPYPKAGVEENPLVRLYIWTVKTNRTVIAEPPADLTRTNQSYYIFSNTWLAMPPELRRSLGEERLFTAWATREQNLVYITLCNEIDCVLTHVQSFTVNGRSMWAEPADFKNVFASKHGFFLILPHAYNDGNIYNHIAHMQIQKNGSGQITAWHGGAYDIREIKGYDMTSDTLTFISAGGGLGTMRLYKVSQATSANKSNIVALSSFVPDCDYGTHDVSLDGKRAVMSCIKPFQNTKMYLMDVEKPSSNKLLEGAEEAHIPFDLPELSYEIVKLPSGYEAHIGIMKPPKFDPTLQYPLLVDVYGGPNSAKVRQSTPNPNMIHFCSTLGAVVAWIDGRGSSNRGWNLKAPVYKALGQFETIDTIDAVKYLTAKYSFIDKEQVAVFGWSYGGFLSTHVAMRDQGETFKCAVAVAPVVDFMLYDSAYTERYLGIPLENPAGYNASQLLNKAGLLENVKYLLAHGEADDNVHFQNSALLAETLQGELVHFTQLVYSNQDHSMGSRQAHLFMEIGRFLSEECFSED</sequence>
<dbReference type="GO" id="GO:0008239">
    <property type="term" value="F:dipeptidyl-peptidase activity"/>
    <property type="evidence" value="ECO:0007669"/>
    <property type="project" value="TreeGrafter"/>
</dbReference>
<dbReference type="GO" id="GO:0008236">
    <property type="term" value="F:serine-type peptidase activity"/>
    <property type="evidence" value="ECO:0007669"/>
    <property type="project" value="InterPro"/>
</dbReference>
<keyword evidence="2" id="KW-0325">Glycoprotein</keyword>
<organism evidence="7 8">
    <name type="scientific">Ancylostoma duodenale</name>
    <dbReference type="NCBI Taxonomy" id="51022"/>
    <lineage>
        <taxon>Eukaryota</taxon>
        <taxon>Metazoa</taxon>
        <taxon>Ecdysozoa</taxon>
        <taxon>Nematoda</taxon>
        <taxon>Chromadorea</taxon>
        <taxon>Rhabditida</taxon>
        <taxon>Rhabditina</taxon>
        <taxon>Rhabditomorpha</taxon>
        <taxon>Strongyloidea</taxon>
        <taxon>Ancylostomatidae</taxon>
        <taxon>Ancylostomatinae</taxon>
        <taxon>Ancylostoma</taxon>
    </lineage>
</organism>
<dbReference type="Gene3D" id="2.140.10.30">
    <property type="entry name" value="Dipeptidylpeptidase IV, N-terminal domain"/>
    <property type="match status" value="1"/>
</dbReference>
<evidence type="ECO:0000256" key="1">
    <source>
        <dbReference type="ARBA" id="ARBA00010036"/>
    </source>
</evidence>
<dbReference type="SUPFAM" id="SSF82171">
    <property type="entry name" value="DPP6 N-terminal domain-like"/>
    <property type="match status" value="1"/>
</dbReference>
<dbReference type="MEROPS" id="S09.A74"/>
<dbReference type="GO" id="GO:0006508">
    <property type="term" value="P:proteolysis"/>
    <property type="evidence" value="ECO:0007669"/>
    <property type="project" value="InterPro"/>
</dbReference>
<evidence type="ECO:0000313" key="7">
    <source>
        <dbReference type="EMBL" id="KIH67890.1"/>
    </source>
</evidence>
<feature type="transmembrane region" description="Helical" evidence="4">
    <location>
        <begin position="21"/>
        <end position="45"/>
    </location>
</feature>
<dbReference type="InterPro" id="IPR050278">
    <property type="entry name" value="Serine_Prot_S9B/DPPIV"/>
</dbReference>
<keyword evidence="4" id="KW-1133">Transmembrane helix</keyword>
<dbReference type="Gene3D" id="3.40.50.1820">
    <property type="entry name" value="alpha/beta hydrolase"/>
    <property type="match status" value="1"/>
</dbReference>
<dbReference type="InterPro" id="IPR001375">
    <property type="entry name" value="Peptidase_S9_cat"/>
</dbReference>
<name>A0A0C2H2B0_9BILA</name>
<evidence type="ECO:0000256" key="2">
    <source>
        <dbReference type="ARBA" id="ARBA00023180"/>
    </source>
</evidence>
<dbReference type="FunFam" id="3.40.50.1820:FF:000003">
    <property type="entry name" value="Dipeptidyl peptidase 4"/>
    <property type="match status" value="1"/>
</dbReference>
<evidence type="ECO:0000313" key="8">
    <source>
        <dbReference type="Proteomes" id="UP000054047"/>
    </source>
</evidence>
<keyword evidence="4" id="KW-0812">Transmembrane</keyword>
<evidence type="ECO:0000256" key="4">
    <source>
        <dbReference type="SAM" id="Phobius"/>
    </source>
</evidence>
<dbReference type="AlphaFoldDB" id="A0A0C2H2B0"/>
<dbReference type="PANTHER" id="PTHR11731">
    <property type="entry name" value="PROTEASE FAMILY S9B,C DIPEPTIDYL-PEPTIDASE IV-RELATED"/>
    <property type="match status" value="1"/>
</dbReference>
<dbReference type="SUPFAM" id="SSF53474">
    <property type="entry name" value="alpha/beta-Hydrolases"/>
    <property type="match status" value="1"/>
</dbReference>
<dbReference type="InterPro" id="IPR029058">
    <property type="entry name" value="AB_hydrolase_fold"/>
</dbReference>
<reference evidence="7 8" key="1">
    <citation type="submission" date="2013-12" db="EMBL/GenBank/DDBJ databases">
        <title>Draft genome of the parsitic nematode Ancylostoma duodenale.</title>
        <authorList>
            <person name="Mitreva M."/>
        </authorList>
    </citation>
    <scope>NUCLEOTIDE SEQUENCE [LARGE SCALE GENOMIC DNA]</scope>
    <source>
        <strain evidence="7 8">Zhejiang</strain>
    </source>
</reference>
<keyword evidence="4" id="KW-0472">Membrane</keyword>
<dbReference type="GO" id="GO:0005886">
    <property type="term" value="C:plasma membrane"/>
    <property type="evidence" value="ECO:0007669"/>
    <property type="project" value="TreeGrafter"/>
</dbReference>
<dbReference type="InterPro" id="IPR002469">
    <property type="entry name" value="Peptidase_S9B_N"/>
</dbReference>
<dbReference type="EMBL" id="KN726535">
    <property type="protein sequence ID" value="KIH67890.1"/>
    <property type="molecule type" value="Genomic_DNA"/>
</dbReference>
<gene>
    <name evidence="7" type="ORF">ANCDUO_01777</name>
</gene>
<evidence type="ECO:0000259" key="6">
    <source>
        <dbReference type="Pfam" id="PF00930"/>
    </source>
</evidence>
<dbReference type="Pfam" id="PF00326">
    <property type="entry name" value="Peptidase_S9"/>
    <property type="match status" value="1"/>
</dbReference>
<comment type="similarity">
    <text evidence="1">Belongs to the peptidase S9B family. DPPIV subfamily.</text>
</comment>
<keyword evidence="8" id="KW-1185">Reference proteome</keyword>
<feature type="domain" description="Dipeptidylpeptidase IV N-terminal" evidence="6">
    <location>
        <begin position="147"/>
        <end position="533"/>
    </location>
</feature>
<dbReference type="Pfam" id="PF00930">
    <property type="entry name" value="DPPIV_N"/>
    <property type="match status" value="1"/>
</dbReference>
<evidence type="ECO:0000256" key="3">
    <source>
        <dbReference type="ARBA" id="ARBA00058505"/>
    </source>
</evidence>
<dbReference type="OrthoDB" id="16520at2759"/>
<accession>A0A0C2H2B0</accession>
<comment type="function">
    <text evidence="3">Removes N-terminal dipeptides sequentially from polypeptides. Essential for control of distal tip cell migration.</text>
</comment>
<proteinExistence type="inferred from homology"/>
<protein>
    <submittedName>
        <fullName evidence="7">Peptidase, S9A/B/C family, catalytic domain protein</fullName>
    </submittedName>
</protein>
<evidence type="ECO:0000259" key="5">
    <source>
        <dbReference type="Pfam" id="PF00326"/>
    </source>
</evidence>
<dbReference type="Proteomes" id="UP000054047">
    <property type="component" value="Unassembled WGS sequence"/>
</dbReference>